<dbReference type="InterPro" id="IPR006667">
    <property type="entry name" value="SLC41_membr_dom"/>
</dbReference>
<name>A0A6G4U723_9ACTN</name>
<evidence type="ECO:0000313" key="10">
    <source>
        <dbReference type="EMBL" id="NGN66991.1"/>
    </source>
</evidence>
<accession>A0A6G4U723</accession>
<evidence type="ECO:0000256" key="3">
    <source>
        <dbReference type="ARBA" id="ARBA00022448"/>
    </source>
</evidence>
<dbReference type="RefSeq" id="WP_165240295.1">
    <property type="nucleotide sequence ID" value="NZ_JAAKZV010000120.1"/>
</dbReference>
<evidence type="ECO:0000256" key="4">
    <source>
        <dbReference type="ARBA" id="ARBA00022692"/>
    </source>
</evidence>
<dbReference type="PANTHER" id="PTHR41394">
    <property type="entry name" value="MAGNESIUM TRANSPORTER MGTE"/>
    <property type="match status" value="1"/>
</dbReference>
<comment type="caution">
    <text evidence="10">The sequence shown here is derived from an EMBL/GenBank/DDBJ whole genome shotgun (WGS) entry which is preliminary data.</text>
</comment>
<proteinExistence type="inferred from homology"/>
<evidence type="ECO:0000256" key="8">
    <source>
        <dbReference type="SAM" id="Phobius"/>
    </source>
</evidence>
<evidence type="ECO:0000256" key="5">
    <source>
        <dbReference type="ARBA" id="ARBA00022842"/>
    </source>
</evidence>
<dbReference type="AlphaFoldDB" id="A0A6G4U723"/>
<protein>
    <submittedName>
        <fullName evidence="10">Magnesium transporter</fullName>
    </submittedName>
</protein>
<evidence type="ECO:0000256" key="6">
    <source>
        <dbReference type="ARBA" id="ARBA00022989"/>
    </source>
</evidence>
<dbReference type="EMBL" id="JAAKZV010000120">
    <property type="protein sequence ID" value="NGN66991.1"/>
    <property type="molecule type" value="Genomic_DNA"/>
</dbReference>
<comment type="subcellular location">
    <subcellularLocation>
        <location evidence="1">Membrane</location>
        <topology evidence="1">Multi-pass membrane protein</topology>
    </subcellularLocation>
</comment>
<evidence type="ECO:0000259" key="9">
    <source>
        <dbReference type="Pfam" id="PF01769"/>
    </source>
</evidence>
<dbReference type="Gene3D" id="3.10.580.10">
    <property type="entry name" value="CBS-domain"/>
    <property type="match status" value="1"/>
</dbReference>
<keyword evidence="3" id="KW-0813">Transport</keyword>
<keyword evidence="5" id="KW-0460">Magnesium</keyword>
<keyword evidence="4 8" id="KW-0812">Transmembrane</keyword>
<keyword evidence="6 8" id="KW-1133">Transmembrane helix</keyword>
<feature type="transmembrane region" description="Helical" evidence="8">
    <location>
        <begin position="228"/>
        <end position="246"/>
    </location>
</feature>
<keyword evidence="7 8" id="KW-0472">Membrane</keyword>
<dbReference type="GO" id="GO:0008324">
    <property type="term" value="F:monoatomic cation transmembrane transporter activity"/>
    <property type="evidence" value="ECO:0007669"/>
    <property type="project" value="InterPro"/>
</dbReference>
<dbReference type="SUPFAM" id="SSF161093">
    <property type="entry name" value="MgtE membrane domain-like"/>
    <property type="match status" value="1"/>
</dbReference>
<dbReference type="InterPro" id="IPR046342">
    <property type="entry name" value="CBS_dom_sf"/>
</dbReference>
<organism evidence="10 11">
    <name type="scientific">Streptomyces coryli</name>
    <dbReference type="NCBI Taxonomy" id="1128680"/>
    <lineage>
        <taxon>Bacteria</taxon>
        <taxon>Bacillati</taxon>
        <taxon>Actinomycetota</taxon>
        <taxon>Actinomycetes</taxon>
        <taxon>Kitasatosporales</taxon>
        <taxon>Streptomycetaceae</taxon>
        <taxon>Streptomyces</taxon>
    </lineage>
</organism>
<dbReference type="Pfam" id="PF01769">
    <property type="entry name" value="MgtE"/>
    <property type="match status" value="1"/>
</dbReference>
<dbReference type="Proteomes" id="UP000481583">
    <property type="component" value="Unassembled WGS sequence"/>
</dbReference>
<feature type="transmembrane region" description="Helical" evidence="8">
    <location>
        <begin position="76"/>
        <end position="94"/>
    </location>
</feature>
<feature type="domain" description="SLC41A/MgtE integral membrane" evidence="9">
    <location>
        <begin position="112"/>
        <end position="237"/>
    </location>
</feature>
<dbReference type="PANTHER" id="PTHR41394:SF5">
    <property type="entry name" value="SLC41A_MGTE INTEGRAL MEMBRANE DOMAIN-CONTAINING PROTEIN"/>
    <property type="match status" value="1"/>
</dbReference>
<comment type="similarity">
    <text evidence="2">Belongs to the SLC41A transporter family.</text>
</comment>
<evidence type="ECO:0000256" key="1">
    <source>
        <dbReference type="ARBA" id="ARBA00004141"/>
    </source>
</evidence>
<dbReference type="Gene3D" id="1.10.357.20">
    <property type="entry name" value="SLC41 divalent cation transporters, integral membrane domain"/>
    <property type="match status" value="1"/>
</dbReference>
<feature type="transmembrane region" description="Helical" evidence="8">
    <location>
        <begin position="152"/>
        <end position="173"/>
    </location>
</feature>
<dbReference type="InterPro" id="IPR036739">
    <property type="entry name" value="SLC41_membr_dom_sf"/>
</dbReference>
<keyword evidence="11" id="KW-1185">Reference proteome</keyword>
<reference evidence="10 11" key="1">
    <citation type="submission" date="2020-02" db="EMBL/GenBank/DDBJ databases">
        <title>Whole-genome analyses of novel actinobacteria.</title>
        <authorList>
            <person name="Sahin N."/>
        </authorList>
    </citation>
    <scope>NUCLEOTIDE SEQUENCE [LARGE SCALE GENOMIC DNA]</scope>
    <source>
        <strain evidence="10 11">A7024</strain>
    </source>
</reference>
<evidence type="ECO:0000256" key="7">
    <source>
        <dbReference type="ARBA" id="ARBA00023136"/>
    </source>
</evidence>
<sequence length="247" mass="26256">MLREDITFHTRALLTVPVVGEDDHMIGIVTVDDAMDLEKEHDAGRPAGFGGGAAVGGGPDLDLRSSPFRRIFGTRLMWLAFLTAFGMVTSTFVAKQEELLSEVIVLAAFIAPIVDMGGNTGSQAATLVLRSMSLGQLRMRWKDLFFVLRREAAVALALGGCVAVMEVVLAFFAKDGLDSGVLTVVGLSMFACTVLGGVIGSTLPFLARRLGTDPATLSSPLITSIMDLLGVCVYFGLAYIFLGHLLV</sequence>
<feature type="transmembrane region" description="Helical" evidence="8">
    <location>
        <begin position="185"/>
        <end position="207"/>
    </location>
</feature>
<evidence type="ECO:0000313" key="11">
    <source>
        <dbReference type="Proteomes" id="UP000481583"/>
    </source>
</evidence>
<gene>
    <name evidence="10" type="ORF">G5C51_24170</name>
</gene>
<dbReference type="GO" id="GO:0016020">
    <property type="term" value="C:membrane"/>
    <property type="evidence" value="ECO:0007669"/>
    <property type="project" value="UniProtKB-SubCell"/>
</dbReference>
<evidence type="ECO:0000256" key="2">
    <source>
        <dbReference type="ARBA" id="ARBA00009749"/>
    </source>
</evidence>